<dbReference type="PANTHER" id="PTHR28012">
    <property type="entry name" value="NUCLEAR FUSION PROTEIN KAR5"/>
    <property type="match status" value="1"/>
</dbReference>
<comment type="function">
    <text evidence="1">Required for nuclear membrane fusion during karyogamy.</text>
</comment>
<evidence type="ECO:0000256" key="5">
    <source>
        <dbReference type="ARBA" id="ARBA00022459"/>
    </source>
</evidence>
<dbReference type="EMBL" id="ML978711">
    <property type="protein sequence ID" value="KAF2092294.1"/>
    <property type="molecule type" value="Genomic_DNA"/>
</dbReference>
<evidence type="ECO:0000256" key="14">
    <source>
        <dbReference type="SAM" id="SignalP"/>
    </source>
</evidence>
<dbReference type="InterPro" id="IPR007292">
    <property type="entry name" value="Nuclear_fusion_Kar5"/>
</dbReference>
<evidence type="ECO:0000256" key="12">
    <source>
        <dbReference type="ARBA" id="ARBA00023242"/>
    </source>
</evidence>
<keyword evidence="6 13" id="KW-0812">Transmembrane</keyword>
<keyword evidence="5" id="KW-0415">Karyogamy</keyword>
<dbReference type="OrthoDB" id="5311848at2759"/>
<gene>
    <name evidence="15" type="ORF">K490DRAFT_53421</name>
</gene>
<keyword evidence="16" id="KW-1185">Reference proteome</keyword>
<keyword evidence="9 13" id="KW-1133">Transmembrane helix</keyword>
<evidence type="ECO:0000256" key="4">
    <source>
        <dbReference type="ARBA" id="ARBA00010473"/>
    </source>
</evidence>
<feature type="signal peptide" evidence="14">
    <location>
        <begin position="1"/>
        <end position="19"/>
    </location>
</feature>
<dbReference type="AlphaFoldDB" id="A0A9P4I2A7"/>
<proteinExistence type="inferred from homology"/>
<evidence type="ECO:0000256" key="10">
    <source>
        <dbReference type="ARBA" id="ARBA00023136"/>
    </source>
</evidence>
<keyword evidence="8" id="KW-0256">Endoplasmic reticulum</keyword>
<comment type="subcellular location">
    <subcellularLocation>
        <location evidence="3">Endoplasmic reticulum membrane</location>
    </subcellularLocation>
    <subcellularLocation>
        <location evidence="2">Nucleus membrane</location>
    </subcellularLocation>
</comment>
<feature type="chain" id="PRO_5040274890" description="Nuclear fusion protein KAR5" evidence="14">
    <location>
        <begin position="20"/>
        <end position="473"/>
    </location>
</feature>
<dbReference type="PANTHER" id="PTHR28012:SF1">
    <property type="entry name" value="NUCLEAR FUSION PROTEIN KAR5"/>
    <property type="match status" value="1"/>
</dbReference>
<evidence type="ECO:0000256" key="2">
    <source>
        <dbReference type="ARBA" id="ARBA00004126"/>
    </source>
</evidence>
<dbReference type="GO" id="GO:0005789">
    <property type="term" value="C:endoplasmic reticulum membrane"/>
    <property type="evidence" value="ECO:0007669"/>
    <property type="project" value="UniProtKB-SubCell"/>
</dbReference>
<evidence type="ECO:0000256" key="13">
    <source>
        <dbReference type="SAM" id="Phobius"/>
    </source>
</evidence>
<comment type="similarity">
    <text evidence="4">Belongs to the KAR5 family.</text>
</comment>
<name>A0A9P4I2A7_9PEZI</name>
<feature type="transmembrane region" description="Helical" evidence="13">
    <location>
        <begin position="399"/>
        <end position="423"/>
    </location>
</feature>
<sequence>MVARVVSMLFVCFASISYAALSPSKAEHGLVGPSARFDNDLTAMLHRGPIHEPRVFEVAYKRIQDMESSPPCQQLATSTLIDACQSFNPMAEPGSRSTHDNRRSLDEQLEDCVESFYQVEQRWTSFSNAHSNAIVICQASRASVENLQHLETLKTAANTQADMSEALSQTLHEAQSRLEAQKVFVEAIEKFQRELVSRLQESSTRTELIFARLMEKADSAVEAFISTIHRGTQDSGQGLDELNNRIEESTVTAHDLETYLQEVHNRALERNHEYAVAQKSNMVSNKDIATELKNALESLRGDSVQELSESISAVDARVYGVLTTVMQAIQASQDNLEEVKTVVSIQNLSFGSISGILASWAGIALCIVLVSITWALGASNAVAGLHHVFQIATVLDHNVYVIAVSLAIASSVIMAFAGTYFAYTVVRRCMIYQDQEGILPKIEAPGAIPSHTRPENRPIWQVLGLSPSSRTTS</sequence>
<evidence type="ECO:0008006" key="17">
    <source>
        <dbReference type="Google" id="ProtNLM"/>
    </source>
</evidence>
<evidence type="ECO:0000256" key="1">
    <source>
        <dbReference type="ARBA" id="ARBA00003389"/>
    </source>
</evidence>
<evidence type="ECO:0000256" key="6">
    <source>
        <dbReference type="ARBA" id="ARBA00022692"/>
    </source>
</evidence>
<evidence type="ECO:0000256" key="8">
    <source>
        <dbReference type="ARBA" id="ARBA00022824"/>
    </source>
</evidence>
<keyword evidence="12" id="KW-0539">Nucleus</keyword>
<reference evidence="15" key="1">
    <citation type="journal article" date="2020" name="Stud. Mycol.">
        <title>101 Dothideomycetes genomes: a test case for predicting lifestyles and emergence of pathogens.</title>
        <authorList>
            <person name="Haridas S."/>
            <person name="Albert R."/>
            <person name="Binder M."/>
            <person name="Bloem J."/>
            <person name="Labutti K."/>
            <person name="Salamov A."/>
            <person name="Andreopoulos B."/>
            <person name="Baker S."/>
            <person name="Barry K."/>
            <person name="Bills G."/>
            <person name="Bluhm B."/>
            <person name="Cannon C."/>
            <person name="Castanera R."/>
            <person name="Culley D."/>
            <person name="Daum C."/>
            <person name="Ezra D."/>
            <person name="Gonzalez J."/>
            <person name="Henrissat B."/>
            <person name="Kuo A."/>
            <person name="Liang C."/>
            <person name="Lipzen A."/>
            <person name="Lutzoni F."/>
            <person name="Magnuson J."/>
            <person name="Mondo S."/>
            <person name="Nolan M."/>
            <person name="Ohm R."/>
            <person name="Pangilinan J."/>
            <person name="Park H.-J."/>
            <person name="Ramirez L."/>
            <person name="Alfaro M."/>
            <person name="Sun H."/>
            <person name="Tritt A."/>
            <person name="Yoshinaga Y."/>
            <person name="Zwiers L.-H."/>
            <person name="Turgeon B."/>
            <person name="Goodwin S."/>
            <person name="Spatafora J."/>
            <person name="Crous P."/>
            <person name="Grigoriev I."/>
        </authorList>
    </citation>
    <scope>NUCLEOTIDE SEQUENCE</scope>
    <source>
        <strain evidence="15">CBS 121410</strain>
    </source>
</reference>
<evidence type="ECO:0000256" key="9">
    <source>
        <dbReference type="ARBA" id="ARBA00022989"/>
    </source>
</evidence>
<dbReference type="GO" id="GO:0000742">
    <property type="term" value="P:karyogamy involved in conjugation with cellular fusion"/>
    <property type="evidence" value="ECO:0007669"/>
    <property type="project" value="InterPro"/>
</dbReference>
<dbReference type="Proteomes" id="UP000799776">
    <property type="component" value="Unassembled WGS sequence"/>
</dbReference>
<evidence type="ECO:0000256" key="11">
    <source>
        <dbReference type="ARBA" id="ARBA00023180"/>
    </source>
</evidence>
<organism evidence="15 16">
    <name type="scientific">Saccharata proteae CBS 121410</name>
    <dbReference type="NCBI Taxonomy" id="1314787"/>
    <lineage>
        <taxon>Eukaryota</taxon>
        <taxon>Fungi</taxon>
        <taxon>Dikarya</taxon>
        <taxon>Ascomycota</taxon>
        <taxon>Pezizomycotina</taxon>
        <taxon>Dothideomycetes</taxon>
        <taxon>Dothideomycetes incertae sedis</taxon>
        <taxon>Botryosphaeriales</taxon>
        <taxon>Saccharataceae</taxon>
        <taxon>Saccharata</taxon>
    </lineage>
</organism>
<accession>A0A9P4I2A7</accession>
<dbReference type="GO" id="GO:0031965">
    <property type="term" value="C:nuclear membrane"/>
    <property type="evidence" value="ECO:0007669"/>
    <property type="project" value="UniProtKB-SubCell"/>
</dbReference>
<keyword evidence="7 14" id="KW-0732">Signal</keyword>
<keyword evidence="11" id="KW-0325">Glycoprotein</keyword>
<dbReference type="GO" id="GO:0048288">
    <property type="term" value="P:nuclear membrane fusion involved in karyogamy"/>
    <property type="evidence" value="ECO:0007669"/>
    <property type="project" value="InterPro"/>
</dbReference>
<evidence type="ECO:0000256" key="3">
    <source>
        <dbReference type="ARBA" id="ARBA00004586"/>
    </source>
</evidence>
<evidence type="ECO:0000256" key="7">
    <source>
        <dbReference type="ARBA" id="ARBA00022729"/>
    </source>
</evidence>
<feature type="transmembrane region" description="Helical" evidence="13">
    <location>
        <begin position="357"/>
        <end position="378"/>
    </location>
</feature>
<evidence type="ECO:0000313" key="16">
    <source>
        <dbReference type="Proteomes" id="UP000799776"/>
    </source>
</evidence>
<comment type="caution">
    <text evidence="15">The sequence shown here is derived from an EMBL/GenBank/DDBJ whole genome shotgun (WGS) entry which is preliminary data.</text>
</comment>
<keyword evidence="10 13" id="KW-0472">Membrane</keyword>
<protein>
    <recommendedName>
        <fullName evidence="17">Nuclear fusion protein KAR5</fullName>
    </recommendedName>
</protein>
<evidence type="ECO:0000313" key="15">
    <source>
        <dbReference type="EMBL" id="KAF2092294.1"/>
    </source>
</evidence>